<name>F3PPH7_9BACE</name>
<comment type="caution">
    <text evidence="1">The sequence shown here is derived from an EMBL/GenBank/DDBJ whole genome shotgun (WGS) entry which is preliminary data.</text>
</comment>
<accession>F3PPH7</accession>
<evidence type="ECO:0000313" key="2">
    <source>
        <dbReference type="Proteomes" id="UP000003416"/>
    </source>
</evidence>
<reference evidence="1 2" key="1">
    <citation type="submission" date="2011-02" db="EMBL/GenBank/DDBJ databases">
        <authorList>
            <person name="Weinstock G."/>
            <person name="Sodergren E."/>
            <person name="Clifton S."/>
            <person name="Fulton L."/>
            <person name="Fulton B."/>
            <person name="Courtney L."/>
            <person name="Fronick C."/>
            <person name="Harrison M."/>
            <person name="Strong C."/>
            <person name="Farmer C."/>
            <person name="Delahaunty K."/>
            <person name="Markovic C."/>
            <person name="Hall O."/>
            <person name="Minx P."/>
            <person name="Tomlinson C."/>
            <person name="Mitreva M."/>
            <person name="Hou S."/>
            <person name="Chen J."/>
            <person name="Wollam A."/>
            <person name="Pepin K.H."/>
            <person name="Johnson M."/>
            <person name="Bhonagiri V."/>
            <person name="Zhang X."/>
            <person name="Suruliraj S."/>
            <person name="Warren W."/>
            <person name="Chinwalla A."/>
            <person name="Mardis E.R."/>
            <person name="Wilson R.K."/>
        </authorList>
    </citation>
    <scope>NUCLEOTIDE SEQUENCE [LARGE SCALE GENOMIC DNA]</scope>
    <source>
        <strain evidence="1 2">YIT 12057</strain>
    </source>
</reference>
<organism evidence="1 2">
    <name type="scientific">Bacteroides fluxus YIT 12057</name>
    <dbReference type="NCBI Taxonomy" id="763034"/>
    <lineage>
        <taxon>Bacteria</taxon>
        <taxon>Pseudomonadati</taxon>
        <taxon>Bacteroidota</taxon>
        <taxon>Bacteroidia</taxon>
        <taxon>Bacteroidales</taxon>
        <taxon>Bacteroidaceae</taxon>
        <taxon>Bacteroides</taxon>
    </lineage>
</organism>
<evidence type="ECO:0000313" key="1">
    <source>
        <dbReference type="EMBL" id="EGF59247.1"/>
    </source>
</evidence>
<proteinExistence type="predicted"/>
<dbReference type="HOGENOM" id="CLU_219637_0_0_10"/>
<dbReference type="EMBL" id="AFBN01000011">
    <property type="protein sequence ID" value="EGF59247.1"/>
    <property type="molecule type" value="Genomic_DNA"/>
</dbReference>
<gene>
    <name evidence="1" type="ORF">HMPREF9446_00618</name>
</gene>
<keyword evidence="2" id="KW-1185">Reference proteome</keyword>
<protein>
    <submittedName>
        <fullName evidence="1">Uncharacterized protein</fullName>
    </submittedName>
</protein>
<dbReference type="AlphaFoldDB" id="F3PPH7"/>
<dbReference type="Proteomes" id="UP000003416">
    <property type="component" value="Unassembled WGS sequence"/>
</dbReference>
<sequence length="45" mass="5028">MPCLWQTFAKAMAKFCQGDGNVLPIRWQSIANVVARSCLFVGKKI</sequence>